<organism evidence="2">
    <name type="scientific">Brassica napus</name>
    <name type="common">Rape</name>
    <dbReference type="NCBI Taxonomy" id="3708"/>
    <lineage>
        <taxon>Eukaryota</taxon>
        <taxon>Viridiplantae</taxon>
        <taxon>Streptophyta</taxon>
        <taxon>Embryophyta</taxon>
        <taxon>Tracheophyta</taxon>
        <taxon>Spermatophyta</taxon>
        <taxon>Magnoliopsida</taxon>
        <taxon>eudicotyledons</taxon>
        <taxon>Gunneridae</taxon>
        <taxon>Pentapetalae</taxon>
        <taxon>rosids</taxon>
        <taxon>malvids</taxon>
        <taxon>Brassicales</taxon>
        <taxon>Brassicaceae</taxon>
        <taxon>Brassiceae</taxon>
        <taxon>Brassica</taxon>
    </lineage>
</organism>
<feature type="compositionally biased region" description="Gly residues" evidence="1">
    <location>
        <begin position="101"/>
        <end position="134"/>
    </location>
</feature>
<sequence length="157" mass="17519">MPEEPKKIPVVLSKRDKRIRVLRMDAARLVEDAKHDSLLRCGRNTKGYEKLVCLMAECRCDVQREILDGQIRLVIEKGDEIKRKLAKVQWELWSLGEWTVGGGGEGTGGGGGDQTGGAGGGDETGPGGDVGGGGDSERERARARRRYQWWRRRESRW</sequence>
<feature type="compositionally biased region" description="Basic residues" evidence="1">
    <location>
        <begin position="141"/>
        <end position="157"/>
    </location>
</feature>
<reference evidence="2" key="1">
    <citation type="submission" date="2021-01" db="EMBL/GenBank/DDBJ databases">
        <authorList>
            <consortium name="Genoscope - CEA"/>
            <person name="William W."/>
        </authorList>
    </citation>
    <scope>NUCLEOTIDE SEQUENCE</scope>
</reference>
<proteinExistence type="predicted"/>
<dbReference type="Proteomes" id="UP001295469">
    <property type="component" value="Chromosome C02"/>
</dbReference>
<accession>A0A816JZH3</accession>
<dbReference type="EMBL" id="HG994366">
    <property type="protein sequence ID" value="CAF1896220.1"/>
    <property type="molecule type" value="Genomic_DNA"/>
</dbReference>
<gene>
    <name evidence="2" type="ORF">DARMORV10_C02P17360.1</name>
</gene>
<feature type="region of interest" description="Disordered" evidence="1">
    <location>
        <begin position="101"/>
        <end position="157"/>
    </location>
</feature>
<name>A0A816JZH3_BRANA</name>
<protein>
    <submittedName>
        <fullName evidence="2">(rape) hypothetical protein</fullName>
    </submittedName>
</protein>
<evidence type="ECO:0000313" key="2">
    <source>
        <dbReference type="EMBL" id="CAF1896220.1"/>
    </source>
</evidence>
<dbReference type="AlphaFoldDB" id="A0A816JZH3"/>
<evidence type="ECO:0000256" key="1">
    <source>
        <dbReference type="SAM" id="MobiDB-lite"/>
    </source>
</evidence>